<gene>
    <name evidence="11" type="ORF">NB063_16320</name>
</gene>
<evidence type="ECO:0000256" key="1">
    <source>
        <dbReference type="ARBA" id="ARBA00004651"/>
    </source>
</evidence>
<name>A0ABT0U5F6_9BACT</name>
<proteinExistence type="inferred from homology"/>
<dbReference type="SUPFAM" id="SSF81345">
    <property type="entry name" value="ABC transporter involved in vitamin B12 uptake, BtuC"/>
    <property type="match status" value="1"/>
</dbReference>
<dbReference type="SUPFAM" id="SSF47979">
    <property type="entry name" value="Iron-dependent repressor protein, dimerization domain"/>
    <property type="match status" value="1"/>
</dbReference>
<feature type="transmembrane region" description="Helical" evidence="9">
    <location>
        <begin position="235"/>
        <end position="260"/>
    </location>
</feature>
<dbReference type="Pfam" id="PF00950">
    <property type="entry name" value="ABC-3"/>
    <property type="match status" value="1"/>
</dbReference>
<dbReference type="InterPro" id="IPR022689">
    <property type="entry name" value="Iron_dep_repressor"/>
</dbReference>
<keyword evidence="12" id="KW-1185">Reference proteome</keyword>
<dbReference type="Proteomes" id="UP001202961">
    <property type="component" value="Unassembled WGS sequence"/>
</dbReference>
<feature type="domain" description="Iron dependent repressor metal binding and dimerisation" evidence="10">
    <location>
        <begin position="366"/>
        <end position="422"/>
    </location>
</feature>
<dbReference type="CDD" id="cd06550">
    <property type="entry name" value="TM_ABC_iron-siderophores_like"/>
    <property type="match status" value="1"/>
</dbReference>
<dbReference type="SMART" id="SM00529">
    <property type="entry name" value="HTH_DTXR"/>
    <property type="match status" value="1"/>
</dbReference>
<feature type="transmembrane region" description="Helical" evidence="9">
    <location>
        <begin position="20"/>
        <end position="39"/>
    </location>
</feature>
<evidence type="ECO:0000313" key="12">
    <source>
        <dbReference type="Proteomes" id="UP001202961"/>
    </source>
</evidence>
<comment type="similarity">
    <text evidence="2 8">Belongs to the ABC-3 integral membrane protein family.</text>
</comment>
<keyword evidence="4" id="KW-1003">Cell membrane</keyword>
<dbReference type="Pfam" id="PF02742">
    <property type="entry name" value="Fe_dep_repr_C"/>
    <property type="match status" value="1"/>
</dbReference>
<keyword evidence="3 8" id="KW-0813">Transport</keyword>
<dbReference type="Gene3D" id="1.10.3470.10">
    <property type="entry name" value="ABC transporter involved in vitamin B12 uptake, BtuC"/>
    <property type="match status" value="1"/>
</dbReference>
<evidence type="ECO:0000256" key="8">
    <source>
        <dbReference type="RuleBase" id="RU003943"/>
    </source>
</evidence>
<dbReference type="PANTHER" id="PTHR30477:SF3">
    <property type="entry name" value="METAL TRANSPORT SYSTEM MEMBRANE PROTEIN CT_069-RELATED"/>
    <property type="match status" value="1"/>
</dbReference>
<feature type="transmembrane region" description="Helical" evidence="9">
    <location>
        <begin position="75"/>
        <end position="95"/>
    </location>
</feature>
<dbReference type="InterPro" id="IPR037294">
    <property type="entry name" value="ABC_BtuC-like"/>
</dbReference>
<dbReference type="PANTHER" id="PTHR30477">
    <property type="entry name" value="ABC-TRANSPORTER METAL-BINDING PROTEIN"/>
    <property type="match status" value="1"/>
</dbReference>
<evidence type="ECO:0000256" key="5">
    <source>
        <dbReference type="ARBA" id="ARBA00022692"/>
    </source>
</evidence>
<organism evidence="11 12">
    <name type="scientific">Aporhodopirellula aestuarii</name>
    <dbReference type="NCBI Taxonomy" id="2950107"/>
    <lineage>
        <taxon>Bacteria</taxon>
        <taxon>Pseudomonadati</taxon>
        <taxon>Planctomycetota</taxon>
        <taxon>Planctomycetia</taxon>
        <taxon>Pirellulales</taxon>
        <taxon>Pirellulaceae</taxon>
        <taxon>Aporhodopirellula</taxon>
    </lineage>
</organism>
<dbReference type="InterPro" id="IPR036421">
    <property type="entry name" value="Fe_dep_repressor_sf"/>
</dbReference>
<dbReference type="PROSITE" id="PS51257">
    <property type="entry name" value="PROKAR_LIPOPROTEIN"/>
    <property type="match status" value="1"/>
</dbReference>
<evidence type="ECO:0000256" key="2">
    <source>
        <dbReference type="ARBA" id="ARBA00008034"/>
    </source>
</evidence>
<evidence type="ECO:0000256" key="4">
    <source>
        <dbReference type="ARBA" id="ARBA00022475"/>
    </source>
</evidence>
<feature type="transmembrane region" description="Helical" evidence="9">
    <location>
        <begin position="266"/>
        <end position="290"/>
    </location>
</feature>
<sequence>MSEHLWRVLSLQDHNTRVVIFGTAILGFAAGLVGCLTLLRRRALVGDALAHAALPGIAGAFLVATALGYDGKSLPLLLAGATVSGLFGIVSILLIRRMTRIKEDAALGIVLSVFFGLGVAMLGIVTQMNRGNAAGLESFIYGKTATMTESDARLIATASALCVLVCIALLKELKLLCFDEAFAGARGYPVVLLDIVLMSVVVVVTIVGLQAVGLVLVIALLVIPAASARFWTDRLVVMMVIASLLGMTGSFVGAAVSAMLPRLPSGAMIVLAAGLGFLVSFLIGTQRGVLVRFWRRRQLNESIDHQHLLRELYEIFEHDPDRVSVPYEELLERRSWSRKRLRRMLEQASRNGWITENVSKMEFALTDRGETEAKRLTRRHRLWELYLIRYADIAPQRVDRDADAIEHVLEPEIVAELETLLDKELGKTRMPDDPHAGGVGS</sequence>
<dbReference type="EMBL" id="JAMQBK010000042">
    <property type="protein sequence ID" value="MCM2372172.1"/>
    <property type="molecule type" value="Genomic_DNA"/>
</dbReference>
<feature type="transmembrane region" description="Helical" evidence="9">
    <location>
        <begin position="107"/>
        <end position="126"/>
    </location>
</feature>
<evidence type="ECO:0000313" key="11">
    <source>
        <dbReference type="EMBL" id="MCM2372172.1"/>
    </source>
</evidence>
<keyword evidence="5 8" id="KW-0812">Transmembrane</keyword>
<accession>A0ABT0U5F6</accession>
<feature type="transmembrane region" description="Helical" evidence="9">
    <location>
        <begin position="195"/>
        <end position="223"/>
    </location>
</feature>
<feature type="transmembrane region" description="Helical" evidence="9">
    <location>
        <begin position="48"/>
        <end position="69"/>
    </location>
</feature>
<dbReference type="RefSeq" id="WP_250929806.1">
    <property type="nucleotide sequence ID" value="NZ_JAMQBK010000042.1"/>
</dbReference>
<keyword evidence="6 9" id="KW-1133">Transmembrane helix</keyword>
<dbReference type="InterPro" id="IPR001626">
    <property type="entry name" value="ABC_TroCD"/>
</dbReference>
<comment type="subcellular location">
    <subcellularLocation>
        <location evidence="1 8">Cell membrane</location>
        <topology evidence="1 8">Multi-pass membrane protein</topology>
    </subcellularLocation>
</comment>
<evidence type="ECO:0000256" key="7">
    <source>
        <dbReference type="ARBA" id="ARBA00023136"/>
    </source>
</evidence>
<dbReference type="InterPro" id="IPR001367">
    <property type="entry name" value="Fe_dep_repressor"/>
</dbReference>
<evidence type="ECO:0000259" key="10">
    <source>
        <dbReference type="Pfam" id="PF02742"/>
    </source>
</evidence>
<dbReference type="InterPro" id="IPR036388">
    <property type="entry name" value="WH-like_DNA-bd_sf"/>
</dbReference>
<dbReference type="Gene3D" id="1.10.10.10">
    <property type="entry name" value="Winged helix-like DNA-binding domain superfamily/Winged helix DNA-binding domain"/>
    <property type="match status" value="1"/>
</dbReference>
<evidence type="ECO:0000256" key="3">
    <source>
        <dbReference type="ARBA" id="ARBA00022448"/>
    </source>
</evidence>
<protein>
    <submittedName>
        <fullName evidence="11">Metal ABC transporter permease</fullName>
    </submittedName>
</protein>
<evidence type="ECO:0000256" key="9">
    <source>
        <dbReference type="SAM" id="Phobius"/>
    </source>
</evidence>
<comment type="caution">
    <text evidence="11">The sequence shown here is derived from an EMBL/GenBank/DDBJ whole genome shotgun (WGS) entry which is preliminary data.</text>
</comment>
<evidence type="ECO:0000256" key="6">
    <source>
        <dbReference type="ARBA" id="ARBA00022989"/>
    </source>
</evidence>
<keyword evidence="7 9" id="KW-0472">Membrane</keyword>
<reference evidence="11 12" key="1">
    <citation type="journal article" date="2022" name="Syst. Appl. Microbiol.">
        <title>Rhodopirellula aestuarii sp. nov., a novel member of the genus Rhodopirellula isolated from brackish sediments collected in the Tagus River estuary, Portugal.</title>
        <authorList>
            <person name="Vitorino I.R."/>
            <person name="Klimek D."/>
            <person name="Calusinska M."/>
            <person name="Lobo-da-Cunha A."/>
            <person name="Vasconcelos V."/>
            <person name="Lage O.M."/>
        </authorList>
    </citation>
    <scope>NUCLEOTIDE SEQUENCE [LARGE SCALE GENOMIC DNA]</scope>
    <source>
        <strain evidence="11 12">ICT_H3.1</strain>
    </source>
</reference>